<proteinExistence type="inferred from homology"/>
<dbReference type="CDD" id="cd11072">
    <property type="entry name" value="CYP71-like"/>
    <property type="match status" value="1"/>
</dbReference>
<evidence type="ECO:0000256" key="1">
    <source>
        <dbReference type="ARBA" id="ARBA00010617"/>
    </source>
</evidence>
<comment type="cofactor">
    <cofactor evidence="4">
        <name>heme</name>
        <dbReference type="ChEBI" id="CHEBI:30413"/>
    </cofactor>
</comment>
<keyword evidence="6" id="KW-1133">Transmembrane helix</keyword>
<sequence>MELEKYQETLLAHPFTLSCLFIFSTIILLWLANRYCTEKLNLPPSPPKLPIIGNLHQLGFLLHRSFHVLSEKYGPLMLLHMGSTPTLVVSSADMAREIKVTNDIVFANRPQTTATKMLIYGCTDFAFAPYGEYWARLRKISVMELLSNKKVQSFRYVRDEEISLMIDKITTLCSVGSPVNVTELLTSLTSDIVCRCALGRKHGGQDGQTNFGDLAGKVLKLLAAFSFGDLLPWFGWIDNITGLIGSIEKVSRDLDMFYDQIIDEHLIQNKCDDPHYNKDFVDILLQVQKDNINFTRENIKALLIDMFVGGTETTATTIEWTIAELVKNPSVMQKVQEEVRRVVGKKHKVDEEDIAQMVYLKLVVKESMRLHPAAGINVLESSKITNVKGFQVPAKTRIIMNHWSIQRDSKFWERPDEFIPERFSNNSLDSSGQDFNYTPFGSGRRICPGRSFALIIVESAIANLLYWFDWKTVGGEQLDMSEAFALTVKLKTPVHLVALSHLSLTTT</sequence>
<comment type="similarity">
    <text evidence="1 5">Belongs to the cytochrome P450 family.</text>
</comment>
<name>A0A2G5D3J6_AQUCA</name>
<dbReference type="InterPro" id="IPR017972">
    <property type="entry name" value="Cyt_P450_CS"/>
</dbReference>
<evidence type="ECO:0000313" key="7">
    <source>
        <dbReference type="EMBL" id="PIA38081.1"/>
    </source>
</evidence>
<gene>
    <name evidence="7" type="ORF">AQUCO_02800018v1</name>
</gene>
<evidence type="ECO:0000256" key="5">
    <source>
        <dbReference type="RuleBase" id="RU000461"/>
    </source>
</evidence>
<keyword evidence="3 4" id="KW-0408">Iron</keyword>
<dbReference type="OrthoDB" id="548633at2759"/>
<protein>
    <recommendedName>
        <fullName evidence="9">Cytochrome P450</fullName>
    </recommendedName>
</protein>
<evidence type="ECO:0000256" key="4">
    <source>
        <dbReference type="PIRSR" id="PIRSR602401-1"/>
    </source>
</evidence>
<dbReference type="GO" id="GO:0016705">
    <property type="term" value="F:oxidoreductase activity, acting on paired donors, with incorporation or reduction of molecular oxygen"/>
    <property type="evidence" value="ECO:0007669"/>
    <property type="project" value="InterPro"/>
</dbReference>
<feature type="binding site" description="axial binding residue" evidence="4">
    <location>
        <position position="447"/>
    </location>
    <ligand>
        <name>heme</name>
        <dbReference type="ChEBI" id="CHEBI:30413"/>
    </ligand>
    <ligandPart>
        <name>Fe</name>
        <dbReference type="ChEBI" id="CHEBI:18248"/>
    </ligandPart>
</feature>
<dbReference type="PANTHER" id="PTHR47955:SF15">
    <property type="entry name" value="CYTOCHROME P450 71A2-LIKE"/>
    <property type="match status" value="1"/>
</dbReference>
<dbReference type="PANTHER" id="PTHR47955">
    <property type="entry name" value="CYTOCHROME P450 FAMILY 71 PROTEIN"/>
    <property type="match status" value="1"/>
</dbReference>
<dbReference type="SUPFAM" id="SSF48264">
    <property type="entry name" value="Cytochrome P450"/>
    <property type="match status" value="1"/>
</dbReference>
<dbReference type="GO" id="GO:0044550">
    <property type="term" value="P:secondary metabolite biosynthetic process"/>
    <property type="evidence" value="ECO:0007669"/>
    <property type="project" value="UniProtKB-ARBA"/>
</dbReference>
<dbReference type="InterPro" id="IPR001128">
    <property type="entry name" value="Cyt_P450"/>
</dbReference>
<dbReference type="InParanoid" id="A0A2G5D3J6"/>
<dbReference type="PRINTS" id="PR00463">
    <property type="entry name" value="EP450I"/>
</dbReference>
<dbReference type="GO" id="GO:0005506">
    <property type="term" value="F:iron ion binding"/>
    <property type="evidence" value="ECO:0007669"/>
    <property type="project" value="InterPro"/>
</dbReference>
<keyword evidence="8" id="KW-1185">Reference proteome</keyword>
<evidence type="ECO:0000256" key="2">
    <source>
        <dbReference type="ARBA" id="ARBA00022723"/>
    </source>
</evidence>
<keyword evidence="6" id="KW-0472">Membrane</keyword>
<dbReference type="EMBL" id="KZ305045">
    <property type="protein sequence ID" value="PIA38081.1"/>
    <property type="molecule type" value="Genomic_DNA"/>
</dbReference>
<dbReference type="GO" id="GO:0020037">
    <property type="term" value="F:heme binding"/>
    <property type="evidence" value="ECO:0007669"/>
    <property type="project" value="InterPro"/>
</dbReference>
<dbReference type="GO" id="GO:0004497">
    <property type="term" value="F:monooxygenase activity"/>
    <property type="evidence" value="ECO:0007669"/>
    <property type="project" value="UniProtKB-KW"/>
</dbReference>
<dbReference type="PROSITE" id="PS51257">
    <property type="entry name" value="PROKAR_LIPOPROTEIN"/>
    <property type="match status" value="1"/>
</dbReference>
<reference evidence="7 8" key="1">
    <citation type="submission" date="2017-09" db="EMBL/GenBank/DDBJ databases">
        <title>WGS assembly of Aquilegia coerulea Goldsmith.</title>
        <authorList>
            <person name="Hodges S."/>
            <person name="Kramer E."/>
            <person name="Nordborg M."/>
            <person name="Tomkins J."/>
            <person name="Borevitz J."/>
            <person name="Derieg N."/>
            <person name="Yan J."/>
            <person name="Mihaltcheva S."/>
            <person name="Hayes R.D."/>
            <person name="Rokhsar D."/>
        </authorList>
    </citation>
    <scope>NUCLEOTIDE SEQUENCE [LARGE SCALE GENOMIC DNA]</scope>
    <source>
        <strain evidence="8">cv. Goldsmith</strain>
    </source>
</reference>
<keyword evidence="6" id="KW-0812">Transmembrane</keyword>
<dbReference type="InterPro" id="IPR036396">
    <property type="entry name" value="Cyt_P450_sf"/>
</dbReference>
<organism evidence="7 8">
    <name type="scientific">Aquilegia coerulea</name>
    <name type="common">Rocky mountain columbine</name>
    <dbReference type="NCBI Taxonomy" id="218851"/>
    <lineage>
        <taxon>Eukaryota</taxon>
        <taxon>Viridiplantae</taxon>
        <taxon>Streptophyta</taxon>
        <taxon>Embryophyta</taxon>
        <taxon>Tracheophyta</taxon>
        <taxon>Spermatophyta</taxon>
        <taxon>Magnoliopsida</taxon>
        <taxon>Ranunculales</taxon>
        <taxon>Ranunculaceae</taxon>
        <taxon>Thalictroideae</taxon>
        <taxon>Aquilegia</taxon>
    </lineage>
</organism>
<dbReference type="Pfam" id="PF00067">
    <property type="entry name" value="p450"/>
    <property type="match status" value="1"/>
</dbReference>
<evidence type="ECO:0000256" key="6">
    <source>
        <dbReference type="SAM" id="Phobius"/>
    </source>
</evidence>
<keyword evidence="2 4" id="KW-0479">Metal-binding</keyword>
<dbReference type="AlphaFoldDB" id="A0A2G5D3J6"/>
<dbReference type="STRING" id="218851.A0A2G5D3J6"/>
<dbReference type="Gene3D" id="1.10.630.10">
    <property type="entry name" value="Cytochrome P450"/>
    <property type="match status" value="1"/>
</dbReference>
<dbReference type="FunFam" id="1.10.630.10:FF:000011">
    <property type="entry name" value="Cytochrome P450 83B1"/>
    <property type="match status" value="1"/>
</dbReference>
<dbReference type="InterPro" id="IPR002401">
    <property type="entry name" value="Cyt_P450_E_grp-I"/>
</dbReference>
<feature type="transmembrane region" description="Helical" evidence="6">
    <location>
        <begin position="12"/>
        <end position="32"/>
    </location>
</feature>
<evidence type="ECO:0000313" key="8">
    <source>
        <dbReference type="Proteomes" id="UP000230069"/>
    </source>
</evidence>
<evidence type="ECO:0008006" key="9">
    <source>
        <dbReference type="Google" id="ProtNLM"/>
    </source>
</evidence>
<dbReference type="Proteomes" id="UP000230069">
    <property type="component" value="Unassembled WGS sequence"/>
</dbReference>
<dbReference type="PRINTS" id="PR00385">
    <property type="entry name" value="P450"/>
</dbReference>
<keyword evidence="5" id="KW-0503">Monooxygenase</keyword>
<dbReference type="PROSITE" id="PS00086">
    <property type="entry name" value="CYTOCHROME_P450"/>
    <property type="match status" value="1"/>
</dbReference>
<keyword evidence="5" id="KW-0560">Oxidoreductase</keyword>
<accession>A0A2G5D3J6</accession>
<evidence type="ECO:0000256" key="3">
    <source>
        <dbReference type="ARBA" id="ARBA00023004"/>
    </source>
</evidence>
<keyword evidence="4 5" id="KW-0349">Heme</keyword>